<dbReference type="OMA" id="ISKYCEP"/>
<evidence type="ECO:0000256" key="5">
    <source>
        <dbReference type="PROSITE-ProRule" id="PRU00125"/>
    </source>
</evidence>
<keyword evidence="1 5" id="KW-0479">Metal-binding</keyword>
<feature type="domain" description="Calponin-homology (CH)" evidence="7">
    <location>
        <begin position="18"/>
        <end position="123"/>
    </location>
</feature>
<evidence type="ECO:0000256" key="6">
    <source>
        <dbReference type="SAM" id="MobiDB-lite"/>
    </source>
</evidence>
<feature type="domain" description="LIM zinc-binding" evidence="8">
    <location>
        <begin position="525"/>
        <end position="586"/>
    </location>
</feature>
<evidence type="ECO:0000256" key="2">
    <source>
        <dbReference type="ARBA" id="ARBA00022737"/>
    </source>
</evidence>
<evidence type="ECO:0000256" key="4">
    <source>
        <dbReference type="ARBA" id="ARBA00023038"/>
    </source>
</evidence>
<dbReference type="PROSITE" id="PS00478">
    <property type="entry name" value="LIM_DOMAIN_1"/>
    <property type="match status" value="4"/>
</dbReference>
<dbReference type="PROSITE" id="PS50021">
    <property type="entry name" value="CH"/>
    <property type="match status" value="1"/>
</dbReference>
<keyword evidence="10" id="KW-1185">Reference proteome</keyword>
<dbReference type="AlphaFoldDB" id="D3B006"/>
<dbReference type="InterPro" id="IPR001781">
    <property type="entry name" value="Znf_LIM"/>
</dbReference>
<dbReference type="CDD" id="cd08368">
    <property type="entry name" value="LIM"/>
    <property type="match status" value="2"/>
</dbReference>
<feature type="domain" description="LIM zinc-binding" evidence="8">
    <location>
        <begin position="457"/>
        <end position="515"/>
    </location>
</feature>
<evidence type="ECO:0000313" key="10">
    <source>
        <dbReference type="Proteomes" id="UP000001396"/>
    </source>
</evidence>
<proteinExistence type="predicted"/>
<dbReference type="SUPFAM" id="SSF47576">
    <property type="entry name" value="Calponin-homology domain, CH-domain"/>
    <property type="match status" value="1"/>
</dbReference>
<keyword evidence="3 5" id="KW-0862">Zinc</keyword>
<feature type="domain" description="LIM zinc-binding" evidence="8">
    <location>
        <begin position="589"/>
        <end position="649"/>
    </location>
</feature>
<dbReference type="PANTHER" id="PTHR24207">
    <property type="entry name" value="ZYX102 PROTEIN"/>
    <property type="match status" value="1"/>
</dbReference>
<dbReference type="PROSITE" id="PS50023">
    <property type="entry name" value="LIM_DOMAIN_2"/>
    <property type="match status" value="5"/>
</dbReference>
<name>D3B006_HETP5</name>
<feature type="region of interest" description="Disordered" evidence="6">
    <location>
        <begin position="308"/>
        <end position="358"/>
    </location>
</feature>
<dbReference type="Gene3D" id="2.10.110.10">
    <property type="entry name" value="Cysteine Rich Protein"/>
    <property type="match status" value="5"/>
</dbReference>
<dbReference type="SMART" id="SM00033">
    <property type="entry name" value="CH"/>
    <property type="match status" value="1"/>
</dbReference>
<dbReference type="CDD" id="cd09401">
    <property type="entry name" value="LIM_TLP_like"/>
    <property type="match status" value="1"/>
</dbReference>
<dbReference type="InterPro" id="IPR001715">
    <property type="entry name" value="CH_dom"/>
</dbReference>
<dbReference type="PANTHER" id="PTHR24207:SF2">
    <property type="entry name" value="ZYX102 PROTEIN"/>
    <property type="match status" value="1"/>
</dbReference>
<dbReference type="PRINTS" id="PR00888">
    <property type="entry name" value="SM22CALPONIN"/>
</dbReference>
<dbReference type="Pfam" id="PF00412">
    <property type="entry name" value="LIM"/>
    <property type="match status" value="5"/>
</dbReference>
<feature type="compositionally biased region" description="Low complexity" evidence="6">
    <location>
        <begin position="347"/>
        <end position="358"/>
    </location>
</feature>
<evidence type="ECO:0000256" key="1">
    <source>
        <dbReference type="ARBA" id="ARBA00022723"/>
    </source>
</evidence>
<dbReference type="GeneID" id="31357149"/>
<reference evidence="9 10" key="1">
    <citation type="journal article" date="2011" name="Genome Res.">
        <title>Phylogeny-wide analysis of social amoeba genomes highlights ancient origins for complex intercellular communication.</title>
        <authorList>
            <person name="Heidel A.J."/>
            <person name="Lawal H.M."/>
            <person name="Felder M."/>
            <person name="Schilde C."/>
            <person name="Helps N.R."/>
            <person name="Tunggal B."/>
            <person name="Rivero F."/>
            <person name="John U."/>
            <person name="Schleicher M."/>
            <person name="Eichinger L."/>
            <person name="Platzer M."/>
            <person name="Noegel A.A."/>
            <person name="Schaap P."/>
            <person name="Gloeckner G."/>
        </authorList>
    </citation>
    <scope>NUCLEOTIDE SEQUENCE [LARGE SCALE GENOMIC DNA]</scope>
    <source>
        <strain evidence="10">ATCC 26659 / Pp 5 / PN500</strain>
    </source>
</reference>
<sequence length="649" mass="71328">MSETIKGNWTSSSAYNLDLALKESREWIEAVIQQKFPSDDFQASLKNGLFLCKLINQIKPGIVPKTNPATTDFAYRENLSFFIKAAKQLGLRDTQLFESSDLYEAKRIRNVAISLYWLGRAARGISTYKGPQLNLLAFQKMNCSACKKAINDNNYLATLTQQYHTSCAVCCNCSCKLDPKQPFFMEGNNIWCQNCMVGATKIGSGSGAGSQASGGKAGHGHKHDNECTGCHGSLENGYVPDEKDESKKYCTKCICDLCHNPLIGNFNVVNGEKICDDCSCSGCSKPLKEGFFEEGLAKYCEGCNDQNNKKNQKPTLSPSTAKKDHDHGHGHHHHEHGPGCSHDNKPKPSTTTTSNNNNNNNKKGCKECNKPLDTKQKVGNDRDLFCSPHEKERCCGGCNREVEGQVLQAMDKSWHPDCFTCKKCSKDLKKPGETIRKGADGNPLCGPCSSGSGPSNNNCGSCNKPVVGQGVEALDKKWHPACFKCSDCKKTLGDEFFEVGNKALCDPCYNSQPSTGASEGYNPNDKCAGCTKQLGVGNEVTKINKHFWHRGCFKCDSCNAALQTGYFLHGDDRPHCKVCHDKIEASKSDKCPKCNKPILSGEIVKASGKMWHKACFSCFKCSKQIGDGSTFTRFSKPYCKPCWEQEKAK</sequence>
<evidence type="ECO:0000313" key="9">
    <source>
        <dbReference type="EMBL" id="EFA84630.1"/>
    </source>
</evidence>
<evidence type="ECO:0000259" key="7">
    <source>
        <dbReference type="PROSITE" id="PS50021"/>
    </source>
</evidence>
<dbReference type="SMART" id="SM00132">
    <property type="entry name" value="LIM"/>
    <property type="match status" value="6"/>
</dbReference>
<dbReference type="InParanoid" id="D3B006"/>
<dbReference type="GO" id="GO:0046872">
    <property type="term" value="F:metal ion binding"/>
    <property type="evidence" value="ECO:0007669"/>
    <property type="project" value="UniProtKB-KW"/>
</dbReference>
<dbReference type="SUPFAM" id="SSF57716">
    <property type="entry name" value="Glucocorticoid receptor-like (DNA-binding domain)"/>
    <property type="match status" value="4"/>
</dbReference>
<keyword evidence="2" id="KW-0677">Repeat</keyword>
<dbReference type="InterPro" id="IPR036872">
    <property type="entry name" value="CH_dom_sf"/>
</dbReference>
<dbReference type="Proteomes" id="UP000001396">
    <property type="component" value="Unassembled WGS sequence"/>
</dbReference>
<dbReference type="RefSeq" id="XP_020436743.1">
    <property type="nucleotide sequence ID" value="XM_020572626.1"/>
</dbReference>
<organism evidence="9 10">
    <name type="scientific">Heterostelium pallidum (strain ATCC 26659 / Pp 5 / PN500)</name>
    <name type="common">Cellular slime mold</name>
    <name type="synonym">Polysphondylium pallidum</name>
    <dbReference type="NCBI Taxonomy" id="670386"/>
    <lineage>
        <taxon>Eukaryota</taxon>
        <taxon>Amoebozoa</taxon>
        <taxon>Evosea</taxon>
        <taxon>Eumycetozoa</taxon>
        <taxon>Dictyostelia</taxon>
        <taxon>Acytosteliales</taxon>
        <taxon>Acytosteliaceae</taxon>
        <taxon>Heterostelium</taxon>
    </lineage>
</organism>
<dbReference type="Gene3D" id="1.10.418.10">
    <property type="entry name" value="Calponin-like domain"/>
    <property type="match status" value="1"/>
</dbReference>
<dbReference type="InterPro" id="IPR003096">
    <property type="entry name" value="SM22_calponin"/>
</dbReference>
<comment type="caution">
    <text evidence="9">The sequence shown here is derived from an EMBL/GenBank/DDBJ whole genome shotgun (WGS) entry which is preliminary data.</text>
</comment>
<dbReference type="EMBL" id="ADBJ01000008">
    <property type="protein sequence ID" value="EFA84630.1"/>
    <property type="molecule type" value="Genomic_DNA"/>
</dbReference>
<keyword evidence="4 5" id="KW-0440">LIM domain</keyword>
<dbReference type="STRING" id="670386.D3B006"/>
<accession>D3B006</accession>
<dbReference type="Pfam" id="PF00307">
    <property type="entry name" value="CH"/>
    <property type="match status" value="1"/>
</dbReference>
<evidence type="ECO:0000256" key="3">
    <source>
        <dbReference type="ARBA" id="ARBA00022833"/>
    </source>
</evidence>
<feature type="domain" description="LIM zinc-binding" evidence="8">
    <location>
        <begin position="393"/>
        <end position="455"/>
    </location>
</feature>
<dbReference type="FunCoup" id="D3B006">
    <property type="interactions" value="636"/>
</dbReference>
<evidence type="ECO:0000259" key="8">
    <source>
        <dbReference type="PROSITE" id="PS50023"/>
    </source>
</evidence>
<protein>
    <submittedName>
        <fullName evidence="9">LIM-type zinc finger-containing protein</fullName>
    </submittedName>
</protein>
<feature type="domain" description="LIM zinc-binding" evidence="8">
    <location>
        <begin position="141"/>
        <end position="202"/>
    </location>
</feature>
<dbReference type="CDD" id="cd21208">
    <property type="entry name" value="CH_LMO7-like"/>
    <property type="match status" value="1"/>
</dbReference>
<gene>
    <name evidence="9" type="primary">ChLim</name>
    <name evidence="9" type="ORF">PPL_01620</name>
</gene>